<dbReference type="InterPro" id="IPR047213">
    <property type="entry name" value="TPP_PYR_PDC_IPDC-like"/>
</dbReference>
<dbReference type="InterPro" id="IPR012001">
    <property type="entry name" value="Thiamin_PyroP_enz_TPP-bd_dom"/>
</dbReference>
<evidence type="ECO:0000256" key="9">
    <source>
        <dbReference type="PIRSR" id="PIRSR036565-2"/>
    </source>
</evidence>
<evidence type="ECO:0000256" key="7">
    <source>
        <dbReference type="ARBA" id="ARBA00023052"/>
    </source>
</evidence>
<dbReference type="Pfam" id="PF02775">
    <property type="entry name" value="TPP_enzyme_C"/>
    <property type="match status" value="1"/>
</dbReference>
<dbReference type="InterPro" id="IPR047214">
    <property type="entry name" value="TPP_PDC_IPDC"/>
</dbReference>
<feature type="binding site" evidence="9">
    <location>
        <position position="474"/>
    </location>
    <ligand>
        <name>Mg(2+)</name>
        <dbReference type="ChEBI" id="CHEBI:18420"/>
    </ligand>
</feature>
<evidence type="ECO:0000256" key="4">
    <source>
        <dbReference type="ARBA" id="ARBA00022723"/>
    </source>
</evidence>
<feature type="binding site" evidence="9">
    <location>
        <position position="447"/>
    </location>
    <ligand>
        <name>Mg(2+)</name>
        <dbReference type="ChEBI" id="CHEBI:18420"/>
    </ligand>
</feature>
<evidence type="ECO:0000256" key="2">
    <source>
        <dbReference type="ARBA" id="ARBA00001964"/>
    </source>
</evidence>
<dbReference type="GO" id="GO:0004737">
    <property type="term" value="F:pyruvate decarboxylase activity"/>
    <property type="evidence" value="ECO:0007669"/>
    <property type="project" value="TreeGrafter"/>
</dbReference>
<reference evidence="14 15" key="1">
    <citation type="submission" date="2024-02" db="EMBL/GenBank/DDBJ databases">
        <title>A novel Wenzhouxiangellaceae bacterium, isolated from coastal sediments.</title>
        <authorList>
            <person name="Du Z.-J."/>
            <person name="Ye Y.-Q."/>
            <person name="Zhang X.-Y."/>
        </authorList>
    </citation>
    <scope>NUCLEOTIDE SEQUENCE [LARGE SCALE GENOMIC DNA]</scope>
    <source>
        <strain evidence="14 15">CH-27</strain>
    </source>
</reference>
<dbReference type="Pfam" id="PF02776">
    <property type="entry name" value="TPP_enzyme_N"/>
    <property type="match status" value="1"/>
</dbReference>
<dbReference type="GO" id="GO:0005829">
    <property type="term" value="C:cytosol"/>
    <property type="evidence" value="ECO:0007669"/>
    <property type="project" value="TreeGrafter"/>
</dbReference>
<dbReference type="PANTHER" id="PTHR43452">
    <property type="entry name" value="PYRUVATE DECARBOXYLASE"/>
    <property type="match status" value="1"/>
</dbReference>
<sequence length="558" mass="59476">MARPDARPNRADTVSHHLLRRLKGLGAEHLFGIPGDYILPLYEAVEGSGVTHVATCNELNAGYAADGYARLRGLGAVAVTYGPGSLSVVNAAAGALAEGVPLLIISGGPALHAYVSQPVMHHLLPGRFDASLKVFEQVTAHARILDDPESAAADIDAGLKVCLEQRKPVYLEIPQDVQAHPCGTLPDRPFPRGMQSDPEALELAVSRVADRLAHGGRAVILPGHEVQHAQIEPAVTRLLSRTGLRAASVFSGKADFLEQHRCCIGAYQGAGSLPEVRKFVESAETVVFLGCVPSDFNLGGFTAELPRDGLVHVLDNAVVAGNERFVPVAIKDFVEALTSALTDKVADPESAPTQAFSHRATDAYEPVHGAAMTNKRLYDRMAHFLRYGDVVLADAGCAINATQVQLPEGVRYIASGYWASIGMGFGAALGAGFAAGRGQRVIALEGDGSFQMTAQELSSMVRYGHPTIVFVVNNKGYTAERLIHDGPFNDIADWRYHLLPVAFGGVQGEDVHTEGDLERALSRAAVHAGPGPLVVEVHIDPWDASEAFRLMSVALRSR</sequence>
<keyword evidence="8" id="KW-0456">Lyase</keyword>
<comment type="caution">
    <text evidence="14">The sequence shown here is derived from an EMBL/GenBank/DDBJ whole genome shotgun (WGS) entry which is preliminary data.</text>
</comment>
<dbReference type="CDD" id="cd07038">
    <property type="entry name" value="TPP_PYR_PDC_IPDC_like"/>
    <property type="match status" value="1"/>
</dbReference>
<comment type="cofactor">
    <cofactor evidence="9">
        <name>Mg(2+)</name>
        <dbReference type="ChEBI" id="CHEBI:18420"/>
    </cofactor>
    <text evidence="9">Binds 1 Mg(2+) per subunit.</text>
</comment>
<keyword evidence="15" id="KW-1185">Reference proteome</keyword>
<evidence type="ECO:0000313" key="15">
    <source>
        <dbReference type="Proteomes" id="UP001359886"/>
    </source>
</evidence>
<dbReference type="GO" id="GO:0030976">
    <property type="term" value="F:thiamine pyrophosphate binding"/>
    <property type="evidence" value="ECO:0007669"/>
    <property type="project" value="InterPro"/>
</dbReference>
<evidence type="ECO:0000259" key="12">
    <source>
        <dbReference type="Pfam" id="PF02775"/>
    </source>
</evidence>
<evidence type="ECO:0000256" key="6">
    <source>
        <dbReference type="ARBA" id="ARBA00022842"/>
    </source>
</evidence>
<dbReference type="RefSeq" id="WP_354693750.1">
    <property type="nucleotide sequence ID" value="NZ_JAZHOG010000001.1"/>
</dbReference>
<dbReference type="AlphaFoldDB" id="A0AAW9RAF4"/>
<evidence type="ECO:0000256" key="10">
    <source>
        <dbReference type="RuleBase" id="RU362132"/>
    </source>
</evidence>
<evidence type="ECO:0000259" key="13">
    <source>
        <dbReference type="Pfam" id="PF02776"/>
    </source>
</evidence>
<comment type="cofactor">
    <cofactor evidence="1">
        <name>a metal cation</name>
        <dbReference type="ChEBI" id="CHEBI:25213"/>
    </cofactor>
</comment>
<dbReference type="Proteomes" id="UP001359886">
    <property type="component" value="Unassembled WGS sequence"/>
</dbReference>
<dbReference type="CDD" id="cd02005">
    <property type="entry name" value="TPP_PDC_IPDC"/>
    <property type="match status" value="1"/>
</dbReference>
<evidence type="ECO:0000259" key="11">
    <source>
        <dbReference type="Pfam" id="PF00205"/>
    </source>
</evidence>
<dbReference type="InterPro" id="IPR012110">
    <property type="entry name" value="PDC/IPDC-like"/>
</dbReference>
<comment type="similarity">
    <text evidence="3 10">Belongs to the TPP enzyme family.</text>
</comment>
<feature type="domain" description="Thiamine pyrophosphate enzyme N-terminal TPP-binding" evidence="13">
    <location>
        <begin position="13"/>
        <end position="115"/>
    </location>
</feature>
<dbReference type="InterPro" id="IPR012000">
    <property type="entry name" value="Thiamin_PyroP_enz_cen_dom"/>
</dbReference>
<dbReference type="InterPro" id="IPR029035">
    <property type="entry name" value="DHS-like_NAD/FAD-binding_dom"/>
</dbReference>
<dbReference type="InterPro" id="IPR011766">
    <property type="entry name" value="TPP_enzyme_TPP-bd"/>
</dbReference>
<dbReference type="SUPFAM" id="SSF52467">
    <property type="entry name" value="DHS-like NAD/FAD-binding domain"/>
    <property type="match status" value="1"/>
</dbReference>
<dbReference type="PIRSF" id="PIRSF036565">
    <property type="entry name" value="Pyruvt_ip_decrb"/>
    <property type="match status" value="1"/>
</dbReference>
<dbReference type="SUPFAM" id="SSF52518">
    <property type="entry name" value="Thiamin diphosphate-binding fold (THDP-binding)"/>
    <property type="match status" value="2"/>
</dbReference>
<dbReference type="InterPro" id="IPR029061">
    <property type="entry name" value="THDP-binding"/>
</dbReference>
<dbReference type="Gene3D" id="3.40.50.1220">
    <property type="entry name" value="TPP-binding domain"/>
    <property type="match status" value="1"/>
</dbReference>
<organism evidence="14 15">
    <name type="scientific">Elongatibacter sediminis</name>
    <dbReference type="NCBI Taxonomy" id="3119006"/>
    <lineage>
        <taxon>Bacteria</taxon>
        <taxon>Pseudomonadati</taxon>
        <taxon>Pseudomonadota</taxon>
        <taxon>Gammaproteobacteria</taxon>
        <taxon>Chromatiales</taxon>
        <taxon>Wenzhouxiangellaceae</taxon>
        <taxon>Elongatibacter</taxon>
    </lineage>
</organism>
<dbReference type="Pfam" id="PF00205">
    <property type="entry name" value="TPP_enzyme_M"/>
    <property type="match status" value="1"/>
</dbReference>
<protein>
    <submittedName>
        <fullName evidence="14">Thiamine pyrophosphate-binding protein</fullName>
    </submittedName>
</protein>
<name>A0AAW9RAF4_9GAMM</name>
<keyword evidence="7 10" id="KW-0786">Thiamine pyrophosphate</keyword>
<accession>A0AAW9RAF4</accession>
<evidence type="ECO:0000256" key="5">
    <source>
        <dbReference type="ARBA" id="ARBA00022793"/>
    </source>
</evidence>
<gene>
    <name evidence="14" type="ORF">V3330_02230</name>
</gene>
<dbReference type="GO" id="GO:0000287">
    <property type="term" value="F:magnesium ion binding"/>
    <property type="evidence" value="ECO:0007669"/>
    <property type="project" value="InterPro"/>
</dbReference>
<evidence type="ECO:0000256" key="3">
    <source>
        <dbReference type="ARBA" id="ARBA00007812"/>
    </source>
</evidence>
<keyword evidence="4 9" id="KW-0479">Metal-binding</keyword>
<feature type="binding site" evidence="9">
    <location>
        <position position="476"/>
    </location>
    <ligand>
        <name>Mg(2+)</name>
        <dbReference type="ChEBI" id="CHEBI:18420"/>
    </ligand>
</feature>
<dbReference type="PANTHER" id="PTHR43452:SF30">
    <property type="entry name" value="PYRUVATE DECARBOXYLASE ISOZYME 1-RELATED"/>
    <property type="match status" value="1"/>
</dbReference>
<evidence type="ECO:0000256" key="8">
    <source>
        <dbReference type="ARBA" id="ARBA00023239"/>
    </source>
</evidence>
<evidence type="ECO:0000256" key="1">
    <source>
        <dbReference type="ARBA" id="ARBA00001920"/>
    </source>
</evidence>
<feature type="domain" description="Thiamine pyrophosphate enzyme central" evidence="11">
    <location>
        <begin position="205"/>
        <end position="335"/>
    </location>
</feature>
<proteinExistence type="inferred from homology"/>
<comment type="cofactor">
    <cofactor evidence="2">
        <name>thiamine diphosphate</name>
        <dbReference type="ChEBI" id="CHEBI:58937"/>
    </cofactor>
</comment>
<keyword evidence="6 9" id="KW-0460">Magnesium</keyword>
<feature type="domain" description="Thiamine pyrophosphate enzyme TPP-binding" evidence="12">
    <location>
        <begin position="394"/>
        <end position="537"/>
    </location>
</feature>
<keyword evidence="5" id="KW-0210">Decarboxylase</keyword>
<dbReference type="GO" id="GO:0000949">
    <property type="term" value="P:aromatic amino acid family catabolic process to alcohol via Ehrlich pathway"/>
    <property type="evidence" value="ECO:0007669"/>
    <property type="project" value="TreeGrafter"/>
</dbReference>
<dbReference type="EMBL" id="JAZHOG010000001">
    <property type="protein sequence ID" value="MEJ8566431.1"/>
    <property type="molecule type" value="Genomic_DNA"/>
</dbReference>
<dbReference type="FunFam" id="3.40.50.970:FF:000024">
    <property type="entry name" value="Pyruvate decarboxylase isozyme"/>
    <property type="match status" value="1"/>
</dbReference>
<dbReference type="Gene3D" id="3.40.50.970">
    <property type="match status" value="2"/>
</dbReference>
<evidence type="ECO:0000313" key="14">
    <source>
        <dbReference type="EMBL" id="MEJ8566431.1"/>
    </source>
</evidence>